<evidence type="ECO:0000256" key="1">
    <source>
        <dbReference type="SAM" id="MobiDB-lite"/>
    </source>
</evidence>
<keyword evidence="3" id="KW-1185">Reference proteome</keyword>
<evidence type="ECO:0000313" key="2">
    <source>
        <dbReference type="EMBL" id="MBB5957935.1"/>
    </source>
</evidence>
<dbReference type="AlphaFoldDB" id="A0A841CPL3"/>
<dbReference type="InterPro" id="IPR027417">
    <property type="entry name" value="P-loop_NTPase"/>
</dbReference>
<protein>
    <submittedName>
        <fullName evidence="2">Uncharacterized protein</fullName>
    </submittedName>
</protein>
<feature type="region of interest" description="Disordered" evidence="1">
    <location>
        <begin position="186"/>
        <end position="208"/>
    </location>
</feature>
<evidence type="ECO:0000313" key="3">
    <source>
        <dbReference type="Proteomes" id="UP000547510"/>
    </source>
</evidence>
<dbReference type="EMBL" id="JACHJN010000007">
    <property type="protein sequence ID" value="MBB5957935.1"/>
    <property type="molecule type" value="Genomic_DNA"/>
</dbReference>
<dbReference type="RefSeq" id="WP_184693486.1">
    <property type="nucleotide sequence ID" value="NZ_JACHJN010000007.1"/>
</dbReference>
<proteinExistence type="predicted"/>
<gene>
    <name evidence="2" type="ORF">FHS29_004543</name>
</gene>
<dbReference type="Proteomes" id="UP000547510">
    <property type="component" value="Unassembled WGS sequence"/>
</dbReference>
<feature type="region of interest" description="Disordered" evidence="1">
    <location>
        <begin position="291"/>
        <end position="318"/>
    </location>
</feature>
<name>A0A841CPL3_9PSEU</name>
<accession>A0A841CPL3</accession>
<dbReference type="SUPFAM" id="SSF52540">
    <property type="entry name" value="P-loop containing nucleoside triphosphate hydrolases"/>
    <property type="match status" value="1"/>
</dbReference>
<sequence>MSGSARSLSGVRGIAWSLVDELTRRPGGQGRELPVVVALGPRGSGKTALLDQIRDRCANQVPSALLDFQETGDARPSRVLTGLAFDLSRYVPQFGRMAFPRLWLCALVLAGNLNTADRPKALAGLNELMTKDRPLERHRAQVLDLARLAGEAGGLPGWAPDATNTLLNGLNVLSRWRMLRSVRKLSKGSPRDPRDLLVDLNKNDKGSPADRRAVDDIVFDAFLADLHQAFTGGLHRLQRTANCVILLDNAHTAEGRAFLAALLAARRRSGTRADHAAVFATSRTWNVEWNGAWRRPGTPPNGTDLPLPRTAGEADRDSRTRTDWDQWYLVGLGHLDDAATEDVVSQAGVDLPAGLPYRLTRGHPGGLRTLLDVVARQEEPPRGQALRGLLSLPADPDRPVSLADEALDALVQDLPPALREDLVTASAGRGIEFLSEPTVLASALPDGGGALYAFLVNNFLLALEPDQDGGTRPVLDPWLRTLLLHRLSRRAEDGPVGWTAVHRRCREYYEGLGLTTEASYHDLALGDVGAVVTALAGPFAEADRPLDQPTARAWLRDLDLITSAPNRPAPDADPLTQVERLIEDVPAADATLARLVASLWLSGDPLGDPGDTLRGRIEHAYSALAQHRGQGSILLYDRAERYRA</sequence>
<organism evidence="2 3">
    <name type="scientific">Saccharothrix tamanrassetensis</name>
    <dbReference type="NCBI Taxonomy" id="1051531"/>
    <lineage>
        <taxon>Bacteria</taxon>
        <taxon>Bacillati</taxon>
        <taxon>Actinomycetota</taxon>
        <taxon>Actinomycetes</taxon>
        <taxon>Pseudonocardiales</taxon>
        <taxon>Pseudonocardiaceae</taxon>
        <taxon>Saccharothrix</taxon>
    </lineage>
</organism>
<reference evidence="2 3" key="1">
    <citation type="submission" date="2020-08" db="EMBL/GenBank/DDBJ databases">
        <title>Genomic Encyclopedia of Type Strains, Phase III (KMG-III): the genomes of soil and plant-associated and newly described type strains.</title>
        <authorList>
            <person name="Whitman W."/>
        </authorList>
    </citation>
    <scope>NUCLEOTIDE SEQUENCE [LARGE SCALE GENOMIC DNA]</scope>
    <source>
        <strain evidence="2 3">CECT 8640</strain>
    </source>
</reference>
<feature type="compositionally biased region" description="Basic and acidic residues" evidence="1">
    <location>
        <begin position="189"/>
        <end position="208"/>
    </location>
</feature>
<comment type="caution">
    <text evidence="2">The sequence shown here is derived from an EMBL/GenBank/DDBJ whole genome shotgun (WGS) entry which is preliminary data.</text>
</comment>